<evidence type="ECO:0000313" key="2">
    <source>
        <dbReference type="Proteomes" id="UP001244563"/>
    </source>
</evidence>
<dbReference type="EMBL" id="JAUSSW010000017">
    <property type="protein sequence ID" value="MDQ0104511.1"/>
    <property type="molecule type" value="Genomic_DNA"/>
</dbReference>
<sequence>MGASRPGGTASNTCSSPSGITGYTLDFDATLIGGLCVPATGVILGTLNAGTMTAHWQGGSGAATTNFAWTVPAGLQLGADSSVIVLVGYSQSGRFHDAGTPAIVELTLTLANATPSCSLFNGPNHADFTDGSLLIADVI</sequence>
<gene>
    <name evidence="1" type="ORF">J2T10_004186</name>
</gene>
<dbReference type="Proteomes" id="UP001244563">
    <property type="component" value="Unassembled WGS sequence"/>
</dbReference>
<comment type="caution">
    <text evidence="1">The sequence shown here is derived from an EMBL/GenBank/DDBJ whole genome shotgun (WGS) entry which is preliminary data.</text>
</comment>
<keyword evidence="2" id="KW-1185">Reference proteome</keyword>
<accession>A0ABT9TS54</accession>
<protein>
    <submittedName>
        <fullName evidence="1">Opacity protein-like surface antigen</fullName>
    </submittedName>
</protein>
<proteinExistence type="predicted"/>
<name>A0ABT9TS54_PAENI</name>
<evidence type="ECO:0000313" key="1">
    <source>
        <dbReference type="EMBL" id="MDQ0104511.1"/>
    </source>
</evidence>
<organism evidence="1 2">
    <name type="scientific">Paenarthrobacter nicotinovorans</name>
    <name type="common">Arthrobacter nicotinovorans</name>
    <dbReference type="NCBI Taxonomy" id="29320"/>
    <lineage>
        <taxon>Bacteria</taxon>
        <taxon>Bacillati</taxon>
        <taxon>Actinomycetota</taxon>
        <taxon>Actinomycetes</taxon>
        <taxon>Micrococcales</taxon>
        <taxon>Micrococcaceae</taxon>
        <taxon>Paenarthrobacter</taxon>
    </lineage>
</organism>
<reference evidence="1 2" key="1">
    <citation type="submission" date="2023-07" db="EMBL/GenBank/DDBJ databases">
        <title>Sorghum-associated microbial communities from plants grown in Nebraska, USA.</title>
        <authorList>
            <person name="Schachtman D."/>
        </authorList>
    </citation>
    <scope>NUCLEOTIDE SEQUENCE [LARGE SCALE GENOMIC DNA]</scope>
    <source>
        <strain evidence="1 2">CC523</strain>
    </source>
</reference>
<dbReference type="RefSeq" id="WP_306879772.1">
    <property type="nucleotide sequence ID" value="NZ_JAUSSW010000017.1"/>
</dbReference>